<proteinExistence type="inferred from homology"/>
<dbReference type="InterPro" id="IPR011701">
    <property type="entry name" value="MFS"/>
</dbReference>
<evidence type="ECO:0000313" key="9">
    <source>
        <dbReference type="EMBL" id="CDH52532.1"/>
    </source>
</evidence>
<feature type="transmembrane region" description="Helical" evidence="8">
    <location>
        <begin position="319"/>
        <end position="338"/>
    </location>
</feature>
<feature type="transmembrane region" description="Helical" evidence="8">
    <location>
        <begin position="175"/>
        <end position="195"/>
    </location>
</feature>
<feature type="transmembrane region" description="Helical" evidence="8">
    <location>
        <begin position="345"/>
        <end position="363"/>
    </location>
</feature>
<comment type="subcellular location">
    <subcellularLocation>
        <location evidence="1">Membrane</location>
        <topology evidence="1">Multi-pass membrane protein</topology>
    </subcellularLocation>
</comment>
<feature type="transmembrane region" description="Helical" evidence="8">
    <location>
        <begin position="444"/>
        <end position="464"/>
    </location>
</feature>
<evidence type="ECO:0000256" key="4">
    <source>
        <dbReference type="ARBA" id="ARBA00022989"/>
    </source>
</evidence>
<feature type="transmembrane region" description="Helical" evidence="8">
    <location>
        <begin position="40"/>
        <end position="57"/>
    </location>
</feature>
<reference evidence="9" key="1">
    <citation type="submission" date="2013-08" db="EMBL/GenBank/DDBJ databases">
        <title>Gene expansion shapes genome architecture in the human pathogen Lichtheimia corymbifera: an evolutionary genomics analysis in the ancient terrestrial Mucorales (Mucoromycotina).</title>
        <authorList>
            <person name="Schwartze V.U."/>
            <person name="Winter S."/>
            <person name="Shelest E."/>
            <person name="Marcet-Houben M."/>
            <person name="Horn F."/>
            <person name="Wehner S."/>
            <person name="Hoffmann K."/>
            <person name="Riege K."/>
            <person name="Sammeth M."/>
            <person name="Nowrousian M."/>
            <person name="Valiante V."/>
            <person name="Linde J."/>
            <person name="Jacobsen I.D."/>
            <person name="Marz M."/>
            <person name="Brakhage A.A."/>
            <person name="Gabaldon T."/>
            <person name="Bocker S."/>
            <person name="Voigt K."/>
        </authorList>
    </citation>
    <scope>NUCLEOTIDE SEQUENCE [LARGE SCALE GENOMIC DNA]</scope>
    <source>
        <strain evidence="9">FSU 9682</strain>
    </source>
</reference>
<dbReference type="PANTHER" id="PTHR43791:SF36">
    <property type="entry name" value="TRANSPORTER, PUTATIVE (AFU_ORTHOLOGUE AFUA_6G08340)-RELATED"/>
    <property type="match status" value="1"/>
</dbReference>
<keyword evidence="10" id="KW-1185">Reference proteome</keyword>
<evidence type="ECO:0000256" key="8">
    <source>
        <dbReference type="SAM" id="Phobius"/>
    </source>
</evidence>
<dbReference type="SUPFAM" id="SSF103473">
    <property type="entry name" value="MFS general substrate transporter"/>
    <property type="match status" value="1"/>
</dbReference>
<feature type="transmembrane region" description="Helical" evidence="8">
    <location>
        <begin position="409"/>
        <end position="432"/>
    </location>
</feature>
<feature type="transmembrane region" description="Helical" evidence="8">
    <location>
        <begin position="282"/>
        <end position="307"/>
    </location>
</feature>
<keyword evidence="4 8" id="KW-1133">Transmembrane helix</keyword>
<dbReference type="PANTHER" id="PTHR43791">
    <property type="entry name" value="PERMEASE-RELATED"/>
    <property type="match status" value="1"/>
</dbReference>
<dbReference type="Pfam" id="PF07690">
    <property type="entry name" value="MFS_1"/>
    <property type="match status" value="1"/>
</dbReference>
<dbReference type="EMBL" id="CBTN010000013">
    <property type="protein sequence ID" value="CDH52532.1"/>
    <property type="molecule type" value="Genomic_DNA"/>
</dbReference>
<dbReference type="InterPro" id="IPR036259">
    <property type="entry name" value="MFS_trans_sf"/>
</dbReference>
<comment type="caution">
    <text evidence="9">The sequence shown here is derived from an EMBL/GenBank/DDBJ whole genome shotgun (WGS) entry which is preliminary data.</text>
</comment>
<evidence type="ECO:0000256" key="5">
    <source>
        <dbReference type="ARBA" id="ARBA00023136"/>
    </source>
</evidence>
<feature type="transmembrane region" description="Helical" evidence="8">
    <location>
        <begin position="375"/>
        <end position="397"/>
    </location>
</feature>
<accession>A0A068RSG4</accession>
<dbReference type="GO" id="GO:0016020">
    <property type="term" value="C:membrane"/>
    <property type="evidence" value="ECO:0007669"/>
    <property type="project" value="UniProtKB-SubCell"/>
</dbReference>
<organism evidence="9 10">
    <name type="scientific">Lichtheimia corymbifera JMRC:FSU:9682</name>
    <dbReference type="NCBI Taxonomy" id="1263082"/>
    <lineage>
        <taxon>Eukaryota</taxon>
        <taxon>Fungi</taxon>
        <taxon>Fungi incertae sedis</taxon>
        <taxon>Mucoromycota</taxon>
        <taxon>Mucoromycotina</taxon>
        <taxon>Mucoromycetes</taxon>
        <taxon>Mucorales</taxon>
        <taxon>Lichtheimiaceae</taxon>
        <taxon>Lichtheimia</taxon>
    </lineage>
</organism>
<evidence type="ECO:0000256" key="2">
    <source>
        <dbReference type="ARBA" id="ARBA00022448"/>
    </source>
</evidence>
<protein>
    <submittedName>
        <fullName evidence="9">Mfs nicotinic acid transporter tna1</fullName>
    </submittedName>
</protein>
<comment type="similarity">
    <text evidence="6">Belongs to the major facilitator superfamily. Allantoate permease family.</text>
</comment>
<evidence type="ECO:0000256" key="7">
    <source>
        <dbReference type="SAM" id="MobiDB-lite"/>
    </source>
</evidence>
<dbReference type="GO" id="GO:0022857">
    <property type="term" value="F:transmembrane transporter activity"/>
    <property type="evidence" value="ECO:0007669"/>
    <property type="project" value="InterPro"/>
</dbReference>
<dbReference type="Gene3D" id="1.20.1250.20">
    <property type="entry name" value="MFS general substrate transporter like domains"/>
    <property type="match status" value="2"/>
</dbReference>
<evidence type="ECO:0000313" key="10">
    <source>
        <dbReference type="Proteomes" id="UP000027586"/>
    </source>
</evidence>
<evidence type="ECO:0000256" key="1">
    <source>
        <dbReference type="ARBA" id="ARBA00004141"/>
    </source>
</evidence>
<dbReference type="FunFam" id="1.20.1250.20:FF:000065">
    <property type="entry name" value="Putative MFS pantothenate transporter"/>
    <property type="match status" value="1"/>
</dbReference>
<sequence length="505" mass="56226">MLPKDKQPDTTAVVESAEEIVLKPSVVIDPVKERKLKRKVDLRLMVWSFLASFINMLDRNNMQNAYTNGMEKDLNLNSSVYNWAVTMFFIGYVITQIPANMIITKFPPRMFLPTCVIIWGAVLCFMSIVKDHKGLLALRFCLGVAEANVQTLYPCIVFILGTWYTKEELSKRQTLVDVGSPFAGAFGGMMGGAIAQNMQNTAGLRGWQWLFIIEGLMAVVIGLSGRSSDLTFYFPVIHTTRHGFLKKNGSWLWHDKLLKARVSNPNHIAGKCNLWNVLATPYAWVAMLIFACAFIGNTIYVNFAIILRDMGYDPAFSNYMTTPAYVFAGIVGILIGWSSDRHGDYIVHLIVLQLWVGGWYLAMALVNHGNNPAPLAFVGTYAVAPSFVTTTLSLVGVNHIFKADHNTRALAIGFINSIGMLAPNFINVRAWVVTDSPAFYTGKLTNMGMSFFSIPLVVLLWWLLRHNIMLPEATKDRNSGDDNESVPSDEQGSSKYGAVHRASQP</sequence>
<dbReference type="VEuPathDB" id="FungiDB:LCOR_03995.1"/>
<evidence type="ECO:0000256" key="3">
    <source>
        <dbReference type="ARBA" id="ARBA00022692"/>
    </source>
</evidence>
<name>A0A068RSG4_9FUNG</name>
<feature type="transmembrane region" description="Helical" evidence="8">
    <location>
        <begin position="110"/>
        <end position="129"/>
    </location>
</feature>
<dbReference type="STRING" id="1263082.A0A068RSG4"/>
<dbReference type="AlphaFoldDB" id="A0A068RSG4"/>
<feature type="transmembrane region" description="Helical" evidence="8">
    <location>
        <begin position="207"/>
        <end position="225"/>
    </location>
</feature>
<feature type="transmembrane region" description="Helical" evidence="8">
    <location>
        <begin position="80"/>
        <end position="103"/>
    </location>
</feature>
<gene>
    <name evidence="9" type="ORF">LCOR_03995.1</name>
</gene>
<keyword evidence="2" id="KW-0813">Transport</keyword>
<feature type="compositionally biased region" description="Polar residues" evidence="7">
    <location>
        <begin position="485"/>
        <end position="494"/>
    </location>
</feature>
<feature type="region of interest" description="Disordered" evidence="7">
    <location>
        <begin position="474"/>
        <end position="505"/>
    </location>
</feature>
<dbReference type="Proteomes" id="UP000027586">
    <property type="component" value="Unassembled WGS sequence"/>
</dbReference>
<keyword evidence="3 8" id="KW-0812">Transmembrane</keyword>
<keyword evidence="5 8" id="KW-0472">Membrane</keyword>
<evidence type="ECO:0000256" key="6">
    <source>
        <dbReference type="ARBA" id="ARBA00037968"/>
    </source>
</evidence>
<dbReference type="OrthoDB" id="2985014at2759"/>